<accession>A0A3N4JAH3</accession>
<feature type="domain" description="Rhodopsin" evidence="8">
    <location>
        <begin position="25"/>
        <end position="287"/>
    </location>
</feature>
<feature type="transmembrane region" description="Helical" evidence="7">
    <location>
        <begin position="217"/>
        <end position="239"/>
    </location>
</feature>
<feature type="transmembrane region" description="Helical" evidence="7">
    <location>
        <begin position="185"/>
        <end position="205"/>
    </location>
</feature>
<evidence type="ECO:0000313" key="9">
    <source>
        <dbReference type="EMBL" id="RPA95283.1"/>
    </source>
</evidence>
<keyword evidence="2 7" id="KW-0812">Transmembrane</keyword>
<feature type="transmembrane region" description="Helical" evidence="7">
    <location>
        <begin position="6"/>
        <end position="27"/>
    </location>
</feature>
<comment type="similarity">
    <text evidence="5">Belongs to the SAT4 family.</text>
</comment>
<evidence type="ECO:0000313" key="10">
    <source>
        <dbReference type="Proteomes" id="UP000276215"/>
    </source>
</evidence>
<proteinExistence type="inferred from homology"/>
<evidence type="ECO:0000256" key="3">
    <source>
        <dbReference type="ARBA" id="ARBA00022989"/>
    </source>
</evidence>
<dbReference type="Proteomes" id="UP000276215">
    <property type="component" value="Unassembled WGS sequence"/>
</dbReference>
<reference evidence="9 10" key="1">
    <citation type="journal article" date="2018" name="Nat. Ecol. Evol.">
        <title>Pezizomycetes genomes reveal the molecular basis of ectomycorrhizal truffle lifestyle.</title>
        <authorList>
            <person name="Murat C."/>
            <person name="Payen T."/>
            <person name="Noel B."/>
            <person name="Kuo A."/>
            <person name="Morin E."/>
            <person name="Chen J."/>
            <person name="Kohler A."/>
            <person name="Krizsan K."/>
            <person name="Balestrini R."/>
            <person name="Da Silva C."/>
            <person name="Montanini B."/>
            <person name="Hainaut M."/>
            <person name="Levati E."/>
            <person name="Barry K.W."/>
            <person name="Belfiori B."/>
            <person name="Cichocki N."/>
            <person name="Clum A."/>
            <person name="Dockter R.B."/>
            <person name="Fauchery L."/>
            <person name="Guy J."/>
            <person name="Iotti M."/>
            <person name="Le Tacon F."/>
            <person name="Lindquist E.A."/>
            <person name="Lipzen A."/>
            <person name="Malagnac F."/>
            <person name="Mello A."/>
            <person name="Molinier V."/>
            <person name="Miyauchi S."/>
            <person name="Poulain J."/>
            <person name="Riccioni C."/>
            <person name="Rubini A."/>
            <person name="Sitrit Y."/>
            <person name="Splivallo R."/>
            <person name="Traeger S."/>
            <person name="Wang M."/>
            <person name="Zifcakova L."/>
            <person name="Wipf D."/>
            <person name="Zambonelli A."/>
            <person name="Paolocci F."/>
            <person name="Nowrousian M."/>
            <person name="Ottonello S."/>
            <person name="Baldrian P."/>
            <person name="Spatafora J.W."/>
            <person name="Henrissat B."/>
            <person name="Nagy L.G."/>
            <person name="Aury J.M."/>
            <person name="Wincker P."/>
            <person name="Grigoriev I.V."/>
            <person name="Bonfante P."/>
            <person name="Martin F.M."/>
        </authorList>
    </citation>
    <scope>NUCLEOTIDE SEQUENCE [LARGE SCALE GENOMIC DNA]</scope>
    <source>
        <strain evidence="9 10">120613-1</strain>
    </source>
</reference>
<evidence type="ECO:0000256" key="1">
    <source>
        <dbReference type="ARBA" id="ARBA00004141"/>
    </source>
</evidence>
<dbReference type="STRING" id="1336337.A0A3N4JAH3"/>
<dbReference type="OrthoDB" id="5372266at2759"/>
<feature type="region of interest" description="Disordered" evidence="6">
    <location>
        <begin position="317"/>
        <end position="394"/>
    </location>
</feature>
<keyword evidence="3 7" id="KW-1133">Transmembrane helix</keyword>
<dbReference type="Pfam" id="PF20684">
    <property type="entry name" value="Fung_rhodopsin"/>
    <property type="match status" value="1"/>
</dbReference>
<evidence type="ECO:0000256" key="2">
    <source>
        <dbReference type="ARBA" id="ARBA00022692"/>
    </source>
</evidence>
<evidence type="ECO:0000256" key="5">
    <source>
        <dbReference type="ARBA" id="ARBA00038359"/>
    </source>
</evidence>
<evidence type="ECO:0000256" key="4">
    <source>
        <dbReference type="ARBA" id="ARBA00023136"/>
    </source>
</evidence>
<dbReference type="PANTHER" id="PTHR33048">
    <property type="entry name" value="PTH11-LIKE INTEGRAL MEMBRANE PROTEIN (AFU_ORTHOLOGUE AFUA_5G11245)"/>
    <property type="match status" value="1"/>
</dbReference>
<comment type="subcellular location">
    <subcellularLocation>
        <location evidence="1">Membrane</location>
        <topology evidence="1">Multi-pass membrane protein</topology>
    </subcellularLocation>
</comment>
<dbReference type="InterPro" id="IPR052337">
    <property type="entry name" value="SAT4-like"/>
</dbReference>
<gene>
    <name evidence="9" type="ORF">L873DRAFT_1320722</name>
</gene>
<dbReference type="InterPro" id="IPR049326">
    <property type="entry name" value="Rhodopsin_dom_fungi"/>
</dbReference>
<feature type="transmembrane region" description="Helical" evidence="7">
    <location>
        <begin position="132"/>
        <end position="153"/>
    </location>
</feature>
<name>A0A3N4JAH3_9PEZI</name>
<keyword evidence="10" id="KW-1185">Reference proteome</keyword>
<feature type="transmembrane region" description="Helical" evidence="7">
    <location>
        <begin position="39"/>
        <end position="59"/>
    </location>
</feature>
<evidence type="ECO:0000256" key="6">
    <source>
        <dbReference type="SAM" id="MobiDB-lite"/>
    </source>
</evidence>
<feature type="transmembrane region" description="Helical" evidence="7">
    <location>
        <begin position="96"/>
        <end position="120"/>
    </location>
</feature>
<dbReference type="PANTHER" id="PTHR33048:SF47">
    <property type="entry name" value="INTEGRAL MEMBRANE PROTEIN-RELATED"/>
    <property type="match status" value="1"/>
</dbReference>
<organism evidence="9 10">
    <name type="scientific">Choiromyces venosus 120613-1</name>
    <dbReference type="NCBI Taxonomy" id="1336337"/>
    <lineage>
        <taxon>Eukaryota</taxon>
        <taxon>Fungi</taxon>
        <taxon>Dikarya</taxon>
        <taxon>Ascomycota</taxon>
        <taxon>Pezizomycotina</taxon>
        <taxon>Pezizomycetes</taxon>
        <taxon>Pezizales</taxon>
        <taxon>Tuberaceae</taxon>
        <taxon>Choiromyces</taxon>
    </lineage>
</organism>
<feature type="transmembrane region" description="Helical" evidence="7">
    <location>
        <begin position="264"/>
        <end position="286"/>
    </location>
</feature>
<dbReference type="EMBL" id="ML120427">
    <property type="protein sequence ID" value="RPA95283.1"/>
    <property type="molecule type" value="Genomic_DNA"/>
</dbReference>
<evidence type="ECO:0000256" key="7">
    <source>
        <dbReference type="SAM" id="Phobius"/>
    </source>
</evidence>
<protein>
    <recommendedName>
        <fullName evidence="8">Rhodopsin domain-containing protein</fullName>
    </recommendedName>
</protein>
<evidence type="ECO:0000259" key="8">
    <source>
        <dbReference type="Pfam" id="PF20684"/>
    </source>
</evidence>
<sequence length="394" mass="44784">MAFTPQHFGWILTVGIIFFCFVAIRFWVRRNDNLNRFSIASDAFLLTSTIFALATVGYMCYESLHEIEVRRNHPDWKEAQIYHKIFTDRDGLALKFVYFLGLGYMIELWCIKAAFVLFYWNMFSRTQGQKRFALYATSFFIPATFVAVIVTFFTHCRPVAISWDLKLIMKHGRRCTPNTAKSVQWLLSSCNIVTDLMLMAVPLLVIRSFRLTRVDTYAIAFVFLMGVISISATIVRIFYLNGTGVFQPDFRGNITLQQQHNFELISSIEVLAALIAFCLPAFRFLLKVRFVKGGPGISSLSWTSARFRTVGGDRNADSGVYAGNGPEETEETIRGGGRGRGERDLEVGMRGPLRGKEEASTEMIVVKKASSEDEEDEEHVGRETRWIMASRGPL</sequence>
<dbReference type="AlphaFoldDB" id="A0A3N4JAH3"/>
<keyword evidence="4 7" id="KW-0472">Membrane</keyword>
<dbReference type="GO" id="GO:0016020">
    <property type="term" value="C:membrane"/>
    <property type="evidence" value="ECO:0007669"/>
    <property type="project" value="UniProtKB-SubCell"/>
</dbReference>